<organism evidence="5 6">
    <name type="scientific">Clostridium kluyveri</name>
    <dbReference type="NCBI Taxonomy" id="1534"/>
    <lineage>
        <taxon>Bacteria</taxon>
        <taxon>Bacillati</taxon>
        <taxon>Bacillota</taxon>
        <taxon>Clostridia</taxon>
        <taxon>Eubacteriales</taxon>
        <taxon>Clostridiaceae</taxon>
        <taxon>Clostridium</taxon>
    </lineage>
</organism>
<evidence type="ECO:0000313" key="5">
    <source>
        <dbReference type="EMBL" id="APM40721.1"/>
    </source>
</evidence>
<feature type="compositionally biased region" description="Polar residues" evidence="2">
    <location>
        <begin position="59"/>
        <end position="81"/>
    </location>
</feature>
<dbReference type="Proteomes" id="UP000184604">
    <property type="component" value="Chromosome"/>
</dbReference>
<dbReference type="OrthoDB" id="1938239at2"/>
<dbReference type="Pfam" id="PF13205">
    <property type="entry name" value="Big_5"/>
    <property type="match status" value="1"/>
</dbReference>
<evidence type="ECO:0000256" key="2">
    <source>
        <dbReference type="SAM" id="MobiDB-lite"/>
    </source>
</evidence>
<dbReference type="Gene3D" id="2.30.30.100">
    <property type="match status" value="1"/>
</dbReference>
<dbReference type="Gene3D" id="2.60.40.1220">
    <property type="match status" value="1"/>
</dbReference>
<protein>
    <recommendedName>
        <fullName evidence="7">Bacterial Ig-like domain-containing protein</fullName>
    </recommendedName>
</protein>
<feature type="domain" description="SbsA Ig-like" evidence="4">
    <location>
        <begin position="127"/>
        <end position="214"/>
    </location>
</feature>
<feature type="compositionally biased region" description="Polar residues" evidence="2">
    <location>
        <begin position="95"/>
        <end position="114"/>
    </location>
</feature>
<proteinExistence type="predicted"/>
<evidence type="ECO:0000256" key="1">
    <source>
        <dbReference type="ARBA" id="ARBA00022729"/>
    </source>
</evidence>
<dbReference type="RefSeq" id="WP_073540287.1">
    <property type="nucleotide sequence ID" value="NZ_CP018335.1"/>
</dbReference>
<gene>
    <name evidence="5" type="ORF">BS101_19350</name>
</gene>
<evidence type="ECO:0000259" key="4">
    <source>
        <dbReference type="Pfam" id="PF13205"/>
    </source>
</evidence>
<accession>A0A1L5FCI4</accession>
<feature type="domain" description="Bacterial Ig-like" evidence="3">
    <location>
        <begin position="221"/>
        <end position="278"/>
    </location>
</feature>
<dbReference type="InterPro" id="IPR014755">
    <property type="entry name" value="Cu-Rt/internalin_Ig-like"/>
</dbReference>
<reference evidence="5 6" key="1">
    <citation type="submission" date="2016-12" db="EMBL/GenBank/DDBJ databases">
        <title>Complete genome sequence of Clostridium kluyveri JZZ isolated from the pit mud of a Chinese flavor liquor-making factory.</title>
        <authorList>
            <person name="Wang Y."/>
        </authorList>
    </citation>
    <scope>NUCLEOTIDE SEQUENCE [LARGE SCALE GENOMIC DNA]</scope>
    <source>
        <strain evidence="5 6">JZZ</strain>
    </source>
</reference>
<feature type="region of interest" description="Disordered" evidence="2">
    <location>
        <begin position="34"/>
        <end position="114"/>
    </location>
</feature>
<dbReference type="InterPro" id="IPR032812">
    <property type="entry name" value="SbsA_Ig"/>
</dbReference>
<dbReference type="EMBL" id="CP018335">
    <property type="protein sequence ID" value="APM40721.1"/>
    <property type="molecule type" value="Genomic_DNA"/>
</dbReference>
<sequence>MKKFIKSFVILCIVYVITQGFCHKIVLASDNENDPSSITYSIPSETTLEQDKNSDDLSENSAVDTQNQNNIDLNKENSTQDTKSKTDTYYDEDSSNSNTYSESIAKKTTTSDNENEDVQYNTLIKYNVSLTKKWKIMFNQPVDLNSLEKNIKLVDKNNTEVPITLSLEDNGTSVIVTPKNTYDAESEYILTVGKDVVSMYNKKLKNPTTVEFKTSPAIASIDDINVTIDQEASYSLPTEVEAKLSNNSTTSVGVCWDKSVERTSIPGNYTYTGTVEGYDKSVTLNLTIKPFEPVESISNEYRTQSTIGTNLYNYFMNYDNRQSVLNRAIELHRGITSNNCVYFASEGLRRAGLTDLPNYVANTVTLTSQLESRGWNSSTDFSILLPGDICFTTSYGNGPTHAYTFMGWVSEGSYDYAYVCDNQGYDYGYNDYHIRNVSIATPTKDATWYFMYTV</sequence>
<dbReference type="AlphaFoldDB" id="A0A1L5FCI4"/>
<dbReference type="Pfam" id="PF07532">
    <property type="entry name" value="Big_4"/>
    <property type="match status" value="1"/>
</dbReference>
<feature type="compositionally biased region" description="Polar residues" evidence="2">
    <location>
        <begin position="34"/>
        <end position="47"/>
    </location>
</feature>
<name>A0A1L5FCI4_CLOKL</name>
<keyword evidence="1" id="KW-0732">Signal</keyword>
<dbReference type="InterPro" id="IPR011081">
    <property type="entry name" value="Big_4"/>
</dbReference>
<evidence type="ECO:0000259" key="3">
    <source>
        <dbReference type="Pfam" id="PF07532"/>
    </source>
</evidence>
<evidence type="ECO:0008006" key="7">
    <source>
        <dbReference type="Google" id="ProtNLM"/>
    </source>
</evidence>
<evidence type="ECO:0000313" key="6">
    <source>
        <dbReference type="Proteomes" id="UP000184604"/>
    </source>
</evidence>